<evidence type="ECO:0000313" key="2">
    <source>
        <dbReference type="EMBL" id="MBB5274093.1"/>
    </source>
</evidence>
<feature type="compositionally biased region" description="Polar residues" evidence="1">
    <location>
        <begin position="100"/>
        <end position="117"/>
    </location>
</feature>
<reference evidence="2 3" key="1">
    <citation type="submission" date="2020-08" db="EMBL/GenBank/DDBJ databases">
        <title>Genomic Encyclopedia of Type Strains, Phase IV (KMG-IV): sequencing the most valuable type-strain genomes for metagenomic binning, comparative biology and taxonomic classification.</title>
        <authorList>
            <person name="Goeker M."/>
        </authorList>
    </citation>
    <scope>NUCLEOTIDE SEQUENCE [LARGE SCALE GENOMIC DNA]</scope>
    <source>
        <strain evidence="2 3">DSM 26376</strain>
    </source>
</reference>
<accession>A0A7W8MAL9</accession>
<proteinExistence type="predicted"/>
<dbReference type="EMBL" id="JACHGA010000001">
    <property type="protein sequence ID" value="MBB5274093.1"/>
    <property type="molecule type" value="Genomic_DNA"/>
</dbReference>
<organism evidence="2 3">
    <name type="scientific">Rhizobium rosettiformans</name>
    <dbReference type="NCBI Taxonomy" id="1368430"/>
    <lineage>
        <taxon>Bacteria</taxon>
        <taxon>Pseudomonadati</taxon>
        <taxon>Pseudomonadota</taxon>
        <taxon>Alphaproteobacteria</taxon>
        <taxon>Hyphomicrobiales</taxon>
        <taxon>Rhizobiaceae</taxon>
        <taxon>Rhizobium/Agrobacterium group</taxon>
        <taxon>Rhizobium</taxon>
    </lineage>
</organism>
<feature type="region of interest" description="Disordered" evidence="1">
    <location>
        <begin position="92"/>
        <end position="117"/>
    </location>
</feature>
<name>A0A7W8MAL9_9HYPH</name>
<sequence length="117" mass="12903">MFQKVQILLTEWEFIVRNIQLSKQDAEFVAEQVNSGLYESADAVVTAGLALLREQDDATLRELIQEGIDDVEAGRVMSFDSAEELTAYIMGMAEEREDGTTSSGANQKGTPRSSRAL</sequence>
<gene>
    <name evidence="2" type="ORF">HNR26_000131</name>
</gene>
<keyword evidence="3" id="KW-1185">Reference proteome</keyword>
<dbReference type="Pfam" id="PF03693">
    <property type="entry name" value="ParD_antitoxin"/>
    <property type="match status" value="1"/>
</dbReference>
<dbReference type="InterPro" id="IPR022789">
    <property type="entry name" value="ParD"/>
</dbReference>
<dbReference type="Gene3D" id="6.10.10.120">
    <property type="entry name" value="Antitoxin ParD1-like"/>
    <property type="match status" value="1"/>
</dbReference>
<protein>
    <submittedName>
        <fullName evidence="2">Antitoxin ParD1/3/4</fullName>
    </submittedName>
</protein>
<dbReference type="Proteomes" id="UP000550895">
    <property type="component" value="Unassembled WGS sequence"/>
</dbReference>
<evidence type="ECO:0000256" key="1">
    <source>
        <dbReference type="SAM" id="MobiDB-lite"/>
    </source>
</evidence>
<dbReference type="NCBIfam" id="TIGR02606">
    <property type="entry name" value="antidote_CC2985"/>
    <property type="match status" value="1"/>
</dbReference>
<dbReference type="InterPro" id="IPR038296">
    <property type="entry name" value="ParD_sf"/>
</dbReference>
<comment type="caution">
    <text evidence="2">The sequence shown here is derived from an EMBL/GenBank/DDBJ whole genome shotgun (WGS) entry which is preliminary data.</text>
</comment>
<dbReference type="AlphaFoldDB" id="A0A7W8MAL9"/>
<evidence type="ECO:0000313" key="3">
    <source>
        <dbReference type="Proteomes" id="UP000550895"/>
    </source>
</evidence>